<dbReference type="GO" id="GO:0051256">
    <property type="term" value="P:mitotic spindle midzone assembly"/>
    <property type="evidence" value="ECO:0007669"/>
    <property type="project" value="TreeGrafter"/>
</dbReference>
<evidence type="ECO:0000256" key="7">
    <source>
        <dbReference type="ARBA" id="ARBA00022871"/>
    </source>
</evidence>
<evidence type="ECO:0000256" key="5">
    <source>
        <dbReference type="ARBA" id="ARBA00022782"/>
    </source>
</evidence>
<feature type="domain" description="Rho-GAP" evidence="9">
    <location>
        <begin position="123"/>
        <end position="306"/>
    </location>
</feature>
<keyword evidence="2" id="KW-0217">Developmental protein</keyword>
<dbReference type="OrthoDB" id="2218807at2759"/>
<dbReference type="GO" id="GO:0008270">
    <property type="term" value="F:zinc ion binding"/>
    <property type="evidence" value="ECO:0007669"/>
    <property type="project" value="UniProtKB-KW"/>
</dbReference>
<evidence type="ECO:0000256" key="4">
    <source>
        <dbReference type="ARBA" id="ARBA00022771"/>
    </source>
</evidence>
<evidence type="ECO:0000256" key="1">
    <source>
        <dbReference type="ARBA" id="ARBA00022468"/>
    </source>
</evidence>
<dbReference type="Proteomes" id="UP000504634">
    <property type="component" value="Unplaced"/>
</dbReference>
<dbReference type="PROSITE" id="PS50238">
    <property type="entry name" value="RHOGAP"/>
    <property type="match status" value="1"/>
</dbReference>
<dbReference type="GO" id="GO:0007266">
    <property type="term" value="P:Rho protein signal transduction"/>
    <property type="evidence" value="ECO:0007669"/>
    <property type="project" value="TreeGrafter"/>
</dbReference>
<protein>
    <submittedName>
        <fullName evidence="11">GTPase-activating protein RacGAP84C</fullName>
    </submittedName>
</protein>
<dbReference type="PANTHER" id="PTHR46199:SF3">
    <property type="entry name" value="RAC GTPASE-ACTIVATING PROTEIN 1"/>
    <property type="match status" value="1"/>
</dbReference>
<dbReference type="CTD" id="117503"/>
<organism evidence="10 11">
    <name type="scientific">Drosophila lebanonensis</name>
    <name type="common">Fruit fly</name>
    <name type="synonym">Scaptodrosophila lebanonensis</name>
    <dbReference type="NCBI Taxonomy" id="7225"/>
    <lineage>
        <taxon>Eukaryota</taxon>
        <taxon>Metazoa</taxon>
        <taxon>Ecdysozoa</taxon>
        <taxon>Arthropoda</taxon>
        <taxon>Hexapoda</taxon>
        <taxon>Insecta</taxon>
        <taxon>Pterygota</taxon>
        <taxon>Neoptera</taxon>
        <taxon>Endopterygota</taxon>
        <taxon>Diptera</taxon>
        <taxon>Brachycera</taxon>
        <taxon>Muscomorpha</taxon>
        <taxon>Ephydroidea</taxon>
        <taxon>Drosophilidae</taxon>
        <taxon>Scaptodrosophila</taxon>
    </lineage>
</organism>
<dbReference type="InterPro" id="IPR008936">
    <property type="entry name" value="Rho_GTPase_activation_prot"/>
</dbReference>
<dbReference type="InterPro" id="IPR046349">
    <property type="entry name" value="C1-like_sf"/>
</dbReference>
<dbReference type="InterPro" id="IPR002219">
    <property type="entry name" value="PKC_DAG/PE"/>
</dbReference>
<keyword evidence="7" id="KW-0744">Spermatogenesis</keyword>
<keyword evidence="4" id="KW-0863">Zinc-finger</keyword>
<dbReference type="RefSeq" id="XP_030374252.1">
    <property type="nucleotide sequence ID" value="XM_030518392.1"/>
</dbReference>
<evidence type="ECO:0000313" key="11">
    <source>
        <dbReference type="RefSeq" id="XP_030374252.1"/>
    </source>
</evidence>
<dbReference type="PROSITE" id="PS00479">
    <property type="entry name" value="ZF_DAG_PE_1"/>
    <property type="match status" value="1"/>
</dbReference>
<dbReference type="GO" id="GO:0000281">
    <property type="term" value="P:mitotic cytokinesis"/>
    <property type="evidence" value="ECO:0007669"/>
    <property type="project" value="TreeGrafter"/>
</dbReference>
<evidence type="ECO:0000259" key="9">
    <source>
        <dbReference type="PROSITE" id="PS50238"/>
    </source>
</evidence>
<dbReference type="GO" id="GO:0097149">
    <property type="term" value="C:centralspindlin complex"/>
    <property type="evidence" value="ECO:0007669"/>
    <property type="project" value="TreeGrafter"/>
</dbReference>
<name>A0A6J2TGU7_DROLE</name>
<dbReference type="PROSITE" id="PS50081">
    <property type="entry name" value="ZF_DAG_PE_2"/>
    <property type="match status" value="1"/>
</dbReference>
<keyword evidence="1" id="KW-0343">GTPase activation</keyword>
<dbReference type="GO" id="GO:0007283">
    <property type="term" value="P:spermatogenesis"/>
    <property type="evidence" value="ECO:0007669"/>
    <property type="project" value="UniProtKB-KW"/>
</dbReference>
<evidence type="ECO:0000256" key="2">
    <source>
        <dbReference type="ARBA" id="ARBA00022473"/>
    </source>
</evidence>
<dbReference type="FunFam" id="3.30.60.20:FF:000033">
    <property type="entry name" value="Rac GTPase-activating protein 1"/>
    <property type="match status" value="1"/>
</dbReference>
<sequence length="370" mass="42800">MVRDYKSYDELSTHFRLYSMPSMDSMHRRINMNPNGASIDSLDHSGFYGMPISMRATTTLLRQHNFKVKICYNVASCVHCKKRIRFAGASLRCRACPLRCHTDCCHQLTINCIPQPLISSKRGHLSDYAPTVAPRVPALIVHCVTEIETRGLQQEGLYRVSSTKVKCKRLKQKFLRGKETPHLGSIDLHTLCCCIKDFLRELMRPLIPVCQRCDFIAAAQQRDPLEAEEQVYQIMIDMLPAHRDTLAFLMLHWQRVARSPAVKMSIVNIAVIFAPTIFDDFDLNLNNVIVWQQVLRMLLQLPPSFWAQFLVVEPAPLLDEHEEDSGNVTDSNYERDNDKRWRTMKTYFRSMFRRLPIKWPATNGVSHAYQ</sequence>
<dbReference type="GO" id="GO:0030496">
    <property type="term" value="C:midbody"/>
    <property type="evidence" value="ECO:0007669"/>
    <property type="project" value="TreeGrafter"/>
</dbReference>
<evidence type="ECO:0000256" key="3">
    <source>
        <dbReference type="ARBA" id="ARBA00022723"/>
    </source>
</evidence>
<dbReference type="GO" id="GO:0005634">
    <property type="term" value="C:nucleus"/>
    <property type="evidence" value="ECO:0007669"/>
    <property type="project" value="TreeGrafter"/>
</dbReference>
<reference evidence="11" key="1">
    <citation type="submission" date="2025-08" db="UniProtKB">
        <authorList>
            <consortium name="RefSeq"/>
        </authorList>
    </citation>
    <scope>IDENTIFICATION</scope>
    <source>
        <strain evidence="11">11010-0011.00</strain>
        <tissue evidence="11">Whole body</tissue>
    </source>
</reference>
<dbReference type="GO" id="GO:0051233">
    <property type="term" value="C:spindle midzone"/>
    <property type="evidence" value="ECO:0007669"/>
    <property type="project" value="TreeGrafter"/>
</dbReference>
<keyword evidence="10" id="KW-1185">Reference proteome</keyword>
<evidence type="ECO:0000313" key="10">
    <source>
        <dbReference type="Proteomes" id="UP000504634"/>
    </source>
</evidence>
<dbReference type="SMART" id="SM00109">
    <property type="entry name" value="C1"/>
    <property type="match status" value="1"/>
</dbReference>
<dbReference type="GO" id="GO:0032154">
    <property type="term" value="C:cleavage furrow"/>
    <property type="evidence" value="ECO:0007669"/>
    <property type="project" value="TreeGrafter"/>
</dbReference>
<dbReference type="SUPFAM" id="SSF48350">
    <property type="entry name" value="GTPase activation domain, GAP"/>
    <property type="match status" value="1"/>
</dbReference>
<keyword evidence="6" id="KW-0862">Zinc</keyword>
<dbReference type="PANTHER" id="PTHR46199">
    <property type="entry name" value="RAC GTPASE-ACTIVATING PROTEIN 1"/>
    <property type="match status" value="1"/>
</dbReference>
<dbReference type="Pfam" id="PF00130">
    <property type="entry name" value="C1_1"/>
    <property type="match status" value="1"/>
</dbReference>
<dbReference type="GeneID" id="115623849"/>
<evidence type="ECO:0000259" key="8">
    <source>
        <dbReference type="PROSITE" id="PS50081"/>
    </source>
</evidence>
<dbReference type="SUPFAM" id="SSF57889">
    <property type="entry name" value="Cysteine-rich domain"/>
    <property type="match status" value="1"/>
</dbReference>
<gene>
    <name evidence="11" type="primary">LOC115623849</name>
</gene>
<dbReference type="Gene3D" id="1.10.555.10">
    <property type="entry name" value="Rho GTPase activation protein"/>
    <property type="match status" value="1"/>
</dbReference>
<dbReference type="GO" id="GO:0030154">
    <property type="term" value="P:cell differentiation"/>
    <property type="evidence" value="ECO:0007669"/>
    <property type="project" value="UniProtKB-KW"/>
</dbReference>
<keyword evidence="3" id="KW-0479">Metal-binding</keyword>
<feature type="domain" description="Phorbol-ester/DAG-type" evidence="8">
    <location>
        <begin position="63"/>
        <end position="112"/>
    </location>
</feature>
<dbReference type="SMART" id="SM00324">
    <property type="entry name" value="RhoGAP"/>
    <property type="match status" value="1"/>
</dbReference>
<proteinExistence type="predicted"/>
<keyword evidence="5" id="KW-0221">Differentiation</keyword>
<dbReference type="InterPro" id="IPR000198">
    <property type="entry name" value="RhoGAP_dom"/>
</dbReference>
<dbReference type="AlphaFoldDB" id="A0A6J2TGU7"/>
<dbReference type="Gene3D" id="3.30.60.20">
    <property type="match status" value="1"/>
</dbReference>
<accession>A0A6J2TGU7</accession>
<evidence type="ECO:0000256" key="6">
    <source>
        <dbReference type="ARBA" id="ARBA00022833"/>
    </source>
</evidence>
<dbReference type="Pfam" id="PF00620">
    <property type="entry name" value="RhoGAP"/>
    <property type="match status" value="1"/>
</dbReference>
<dbReference type="GO" id="GO:0005096">
    <property type="term" value="F:GTPase activator activity"/>
    <property type="evidence" value="ECO:0007669"/>
    <property type="project" value="UniProtKB-KW"/>
</dbReference>